<evidence type="ECO:0000313" key="2">
    <source>
        <dbReference type="EMBL" id="RXI32613.1"/>
    </source>
</evidence>
<dbReference type="Gene3D" id="3.40.30.10">
    <property type="entry name" value="Glutaredoxin"/>
    <property type="match status" value="1"/>
</dbReference>
<dbReference type="Pfam" id="PF01257">
    <property type="entry name" value="2Fe-2S_thioredx"/>
    <property type="match status" value="1"/>
</dbReference>
<gene>
    <name evidence="1" type="ORF">AELL_0569</name>
    <name evidence="2" type="ORF">CP962_03120</name>
</gene>
<dbReference type="RefSeq" id="WP_118916496.1">
    <property type="nucleotide sequence ID" value="NZ_CP032097.1"/>
</dbReference>
<accession>A0A347U5Y3</accession>
<name>A0A347U5Y3_9BACT</name>
<dbReference type="SUPFAM" id="SSF52833">
    <property type="entry name" value="Thioredoxin-like"/>
    <property type="match status" value="1"/>
</dbReference>
<evidence type="ECO:0000313" key="3">
    <source>
        <dbReference type="Proteomes" id="UP000262582"/>
    </source>
</evidence>
<dbReference type="EMBL" id="CP032097">
    <property type="protein sequence ID" value="AXX94261.1"/>
    <property type="molecule type" value="Genomic_DNA"/>
</dbReference>
<protein>
    <submittedName>
        <fullName evidence="1 2">Ferredoxin</fullName>
    </submittedName>
</protein>
<dbReference type="Proteomes" id="UP000262582">
    <property type="component" value="Chromosome"/>
</dbReference>
<proteinExistence type="predicted"/>
<keyword evidence="3" id="KW-1185">Reference proteome</keyword>
<reference evidence="1 3" key="2">
    <citation type="submission" date="2018-08" db="EMBL/GenBank/DDBJ databases">
        <title>Complete genome of the Arcobacter ellisii type strain LMG 26155.</title>
        <authorList>
            <person name="Miller W.G."/>
            <person name="Yee E."/>
            <person name="Bono J.L."/>
        </authorList>
    </citation>
    <scope>NUCLEOTIDE SEQUENCE [LARGE SCALE GENOMIC DNA]</scope>
    <source>
        <strain evidence="1 3">LMG 26155</strain>
    </source>
</reference>
<dbReference type="CDD" id="cd02980">
    <property type="entry name" value="TRX_Fd_family"/>
    <property type="match status" value="1"/>
</dbReference>
<dbReference type="EMBL" id="NXIG01000002">
    <property type="protein sequence ID" value="RXI32613.1"/>
    <property type="molecule type" value="Genomic_DNA"/>
</dbReference>
<dbReference type="AlphaFoldDB" id="A0A347U5Y3"/>
<dbReference type="OrthoDB" id="9800597at2"/>
<sequence>MEMPSIPQPTFYIFKCEQSSPPGMPKPSCVNENTRDLFNHTAQSLMKTGVMGPVQIVRTSCLGRCQMGPLMLVEPGHFMYSSLTKEKIDRIIDEHILGGKPVEEYLIPSTFWGDPINLVK</sequence>
<dbReference type="KEGG" id="aell:AELL_0569"/>
<dbReference type="InterPro" id="IPR036249">
    <property type="entry name" value="Thioredoxin-like_sf"/>
</dbReference>
<reference evidence="2 4" key="1">
    <citation type="submission" date="2017-09" db="EMBL/GenBank/DDBJ databases">
        <title>Genomics of the genus Arcobacter.</title>
        <authorList>
            <person name="Perez-Cataluna A."/>
            <person name="Figueras M.J."/>
            <person name="Salas-Masso N."/>
        </authorList>
    </citation>
    <scope>NUCLEOTIDE SEQUENCE [LARGE SCALE GENOMIC DNA]</scope>
    <source>
        <strain evidence="2 4">CECT 7837</strain>
    </source>
</reference>
<organism evidence="2 4">
    <name type="scientific">Arcobacter ellisii</name>
    <dbReference type="NCBI Taxonomy" id="913109"/>
    <lineage>
        <taxon>Bacteria</taxon>
        <taxon>Pseudomonadati</taxon>
        <taxon>Campylobacterota</taxon>
        <taxon>Epsilonproteobacteria</taxon>
        <taxon>Campylobacterales</taxon>
        <taxon>Arcobacteraceae</taxon>
        <taxon>Arcobacter</taxon>
    </lineage>
</organism>
<evidence type="ECO:0000313" key="4">
    <source>
        <dbReference type="Proteomes" id="UP000290588"/>
    </source>
</evidence>
<evidence type="ECO:0000313" key="1">
    <source>
        <dbReference type="EMBL" id="AXX94261.1"/>
    </source>
</evidence>
<dbReference type="Proteomes" id="UP000290588">
    <property type="component" value="Unassembled WGS sequence"/>
</dbReference>